<dbReference type="InterPro" id="IPR012654">
    <property type="entry name" value="CHP02391"/>
</dbReference>
<name>A0A4P6EE89_9MICO</name>
<sequence length="235" mass="26198">MDIEWAISKLKRYLNLCRAVKAAVPPGEYWSDRASPINDDAELMLSTVQRVLFQVDPANTNPLLPPNYSDSDTELRVRRALGALQDIEETNEHLAPEAPEFVADRLHPRVWGAAAVIWDTGEYRIAVGQAALALAMHLKARSKSKLSDRKLVQDVFSLDPPKPGGVRLQFPGERDDESWRSRQSGLHLLAQGTFAGIRNIAAHEDEPWPEQVALEFLAVLSVVARWSDETEAVEA</sequence>
<reference evidence="2 3" key="1">
    <citation type="submission" date="2019-01" db="EMBL/GenBank/DDBJ databases">
        <title>Genome sequencing of strain DFW100M-13.</title>
        <authorList>
            <person name="Heo J."/>
            <person name="Kim S.-J."/>
            <person name="Kim J.-S."/>
            <person name="Hong S.-B."/>
            <person name="Kwon S.-W."/>
        </authorList>
    </citation>
    <scope>NUCLEOTIDE SEQUENCE [LARGE SCALE GENOMIC DNA]</scope>
    <source>
        <strain evidence="2 3">DFW100M-13</strain>
    </source>
</reference>
<evidence type="ECO:0000259" key="1">
    <source>
        <dbReference type="Pfam" id="PF09509"/>
    </source>
</evidence>
<protein>
    <recommendedName>
        <fullName evidence="1">Conserved hypothetical protein CHP02391 domain-containing protein</fullName>
    </recommendedName>
</protein>
<dbReference type="KEGG" id="mprt:ET475_11010"/>
<accession>A0A4P6EE89</accession>
<evidence type="ECO:0000313" key="2">
    <source>
        <dbReference type="EMBL" id="QAY60464.1"/>
    </source>
</evidence>
<organism evidence="2 3">
    <name type="scientific">Microbacterium protaetiae</name>
    <dbReference type="NCBI Taxonomy" id="2509458"/>
    <lineage>
        <taxon>Bacteria</taxon>
        <taxon>Bacillati</taxon>
        <taxon>Actinomycetota</taxon>
        <taxon>Actinomycetes</taxon>
        <taxon>Micrococcales</taxon>
        <taxon>Microbacteriaceae</taxon>
        <taxon>Microbacterium</taxon>
    </lineage>
</organism>
<dbReference type="Pfam" id="PF09509">
    <property type="entry name" value="Hypoth_Ymh"/>
    <property type="match status" value="1"/>
</dbReference>
<dbReference type="AlphaFoldDB" id="A0A4P6EE89"/>
<keyword evidence="3" id="KW-1185">Reference proteome</keyword>
<dbReference type="Proteomes" id="UP000293995">
    <property type="component" value="Chromosome"/>
</dbReference>
<dbReference type="OrthoDB" id="3189478at2"/>
<gene>
    <name evidence="2" type="ORF">ET475_11010</name>
</gene>
<feature type="domain" description="Conserved hypothetical protein CHP02391" evidence="1">
    <location>
        <begin position="105"/>
        <end position="226"/>
    </location>
</feature>
<dbReference type="RefSeq" id="WP_129389915.1">
    <property type="nucleotide sequence ID" value="NZ_CP035494.1"/>
</dbReference>
<dbReference type="EMBL" id="CP035494">
    <property type="protein sequence ID" value="QAY60464.1"/>
    <property type="molecule type" value="Genomic_DNA"/>
</dbReference>
<evidence type="ECO:0000313" key="3">
    <source>
        <dbReference type="Proteomes" id="UP000293995"/>
    </source>
</evidence>
<proteinExistence type="predicted"/>